<evidence type="ECO:0000259" key="2">
    <source>
        <dbReference type="Pfam" id="PF08364"/>
    </source>
</evidence>
<dbReference type="Pfam" id="PF08364">
    <property type="entry name" value="IF2_assoc"/>
    <property type="match status" value="1"/>
</dbReference>
<evidence type="ECO:0000259" key="1">
    <source>
        <dbReference type="Pfam" id="PF07728"/>
    </source>
</evidence>
<comment type="caution">
    <text evidence="3">The sequence shown here is derived from an EMBL/GenBank/DDBJ whole genome shotgun (WGS) entry which is preliminary data.</text>
</comment>
<sequence>MSDQERKAPLKLSQPGKLELKKTVEAGQVRQSFSHGRSKVVTVDVRKKRTFSSATNAGDIGSSEGASANPLEEALDSARRENERRRVEQNQLNAIRAAILSQLDGRGRLACTIRWRADELQTQLEAAASMLPEQLIIFGPPGTGKSHILRSTYLNKLRIERECVVQTIFHPEYTYGDFVGKLLPLSVPDLNSPGRSTVTYRFYPGHFLLALAKAYREAILVPAGVVRNVALVIDELNRGNCASIFGSIFQLLDRDTRGRSSYRIHLPEMELMALREQAEISDIDQASTAEGRHLLELMRSGEIVIPRNLSIFATMNTSDDSIYYMDSAFKRRWEWEYLAAGTRGRAGDLVNVQIFDDVEPALSAAWKWVDFVDAVNSFILSHSESIRHIEDKQIGYRFIRPEVVNDAVAIPASKIRNKLLFFLWDTVFPRHRSLLADAMGVSLRTFADLSDHLDRFMIMLWDFRSAALTPDD</sequence>
<dbReference type="InterPro" id="IPR052934">
    <property type="entry name" value="Methyl-DNA_Rec/Restrict_Enz"/>
</dbReference>
<organism evidence="3 4">
    <name type="scientific">Magnetospirillum aberrantis SpK</name>
    <dbReference type="NCBI Taxonomy" id="908842"/>
    <lineage>
        <taxon>Bacteria</taxon>
        <taxon>Pseudomonadati</taxon>
        <taxon>Pseudomonadota</taxon>
        <taxon>Alphaproteobacteria</taxon>
        <taxon>Rhodospirillales</taxon>
        <taxon>Rhodospirillaceae</taxon>
        <taxon>Magnetospirillum</taxon>
    </lineage>
</organism>
<evidence type="ECO:0000313" key="3">
    <source>
        <dbReference type="EMBL" id="NFV79884.1"/>
    </source>
</evidence>
<dbReference type="InterPro" id="IPR011704">
    <property type="entry name" value="ATPase_dyneun-rel_AAA"/>
</dbReference>
<dbReference type="InterPro" id="IPR027417">
    <property type="entry name" value="P-loop_NTPase"/>
</dbReference>
<dbReference type="SUPFAM" id="SSF52540">
    <property type="entry name" value="P-loop containing nucleoside triphosphate hydrolases"/>
    <property type="match status" value="1"/>
</dbReference>
<protein>
    <submittedName>
        <fullName evidence="3">AAA domain-containing protein</fullName>
    </submittedName>
</protein>
<reference evidence="3 4" key="1">
    <citation type="submission" date="2020-02" db="EMBL/GenBank/DDBJ databases">
        <authorList>
            <person name="Dziuba M."/>
            <person name="Kuznetsov B."/>
            <person name="Mardanov A."/>
            <person name="Ravin N."/>
            <person name="Grouzdev D."/>
        </authorList>
    </citation>
    <scope>NUCLEOTIDE SEQUENCE [LARGE SCALE GENOMIC DNA]</scope>
    <source>
        <strain evidence="3 4">SpK</strain>
    </source>
</reference>
<dbReference type="PANTHER" id="PTHR37291">
    <property type="entry name" value="5-METHYLCYTOSINE-SPECIFIC RESTRICTION ENZYME B"/>
    <property type="match status" value="1"/>
</dbReference>
<accession>A0A7C9QT49</accession>
<feature type="domain" description="ATPase dynein-related AAA" evidence="1">
    <location>
        <begin position="135"/>
        <end position="332"/>
    </location>
</feature>
<evidence type="ECO:0000313" key="4">
    <source>
        <dbReference type="Proteomes" id="UP000480684"/>
    </source>
</evidence>
<feature type="domain" description="Initiation factor 2 associated" evidence="2">
    <location>
        <begin position="15"/>
        <end position="51"/>
    </location>
</feature>
<dbReference type="GO" id="GO:0005524">
    <property type="term" value="F:ATP binding"/>
    <property type="evidence" value="ECO:0007669"/>
    <property type="project" value="InterPro"/>
</dbReference>
<keyword evidence="4" id="KW-1185">Reference proteome</keyword>
<gene>
    <name evidence="3" type="ORF">G4223_07150</name>
</gene>
<dbReference type="EMBL" id="JAAIYP010000034">
    <property type="protein sequence ID" value="NFV79884.1"/>
    <property type="molecule type" value="Genomic_DNA"/>
</dbReference>
<dbReference type="GO" id="GO:0016887">
    <property type="term" value="F:ATP hydrolysis activity"/>
    <property type="evidence" value="ECO:0007669"/>
    <property type="project" value="InterPro"/>
</dbReference>
<dbReference type="InterPro" id="IPR013575">
    <property type="entry name" value="IF2_assoc_dom_bac"/>
</dbReference>
<proteinExistence type="predicted"/>
<dbReference type="AlphaFoldDB" id="A0A7C9QT49"/>
<dbReference type="PANTHER" id="PTHR37291:SF1">
    <property type="entry name" value="TYPE IV METHYL-DIRECTED RESTRICTION ENZYME ECOKMCRB SUBUNIT"/>
    <property type="match status" value="1"/>
</dbReference>
<dbReference type="Pfam" id="PF07728">
    <property type="entry name" value="AAA_5"/>
    <property type="match status" value="1"/>
</dbReference>
<dbReference type="Proteomes" id="UP000480684">
    <property type="component" value="Unassembled WGS sequence"/>
</dbReference>
<dbReference type="Gene3D" id="3.40.50.300">
    <property type="entry name" value="P-loop containing nucleotide triphosphate hydrolases"/>
    <property type="match status" value="1"/>
</dbReference>
<name>A0A7C9QT49_9PROT</name>